<feature type="compositionally biased region" description="Low complexity" evidence="1">
    <location>
        <begin position="77"/>
        <end position="88"/>
    </location>
</feature>
<gene>
    <name evidence="2" type="ORF">FPLFYP42_03393</name>
</gene>
<feature type="region of interest" description="Disordered" evidence="1">
    <location>
        <begin position="33"/>
        <end position="124"/>
    </location>
</feature>
<dbReference type="AlphaFoldDB" id="A0A6N3GV34"/>
<evidence type="ECO:0000313" key="2">
    <source>
        <dbReference type="EMBL" id="VYU68308.1"/>
    </source>
</evidence>
<reference evidence="2" key="1">
    <citation type="submission" date="2019-11" db="EMBL/GenBank/DDBJ databases">
        <authorList>
            <person name="Feng L."/>
        </authorList>
    </citation>
    <scope>NUCLEOTIDE SEQUENCE</scope>
    <source>
        <strain evidence="2">FplautiiLFYP42</strain>
    </source>
</reference>
<accession>A0A6N3GV34</accession>
<feature type="compositionally biased region" description="Basic residues" evidence="1">
    <location>
        <begin position="171"/>
        <end position="180"/>
    </location>
</feature>
<protein>
    <submittedName>
        <fullName evidence="2">Uncharacterized protein</fullName>
    </submittedName>
</protein>
<feature type="compositionally biased region" description="Low complexity" evidence="1">
    <location>
        <begin position="227"/>
        <end position="240"/>
    </location>
</feature>
<dbReference type="EMBL" id="CACRUB010000051">
    <property type="protein sequence ID" value="VYU68308.1"/>
    <property type="molecule type" value="Genomic_DNA"/>
</dbReference>
<sequence length="240" mass="26072">MPTSARPAPCRRAFHTPPLYICFLVMPPAAPLSCRRKRGERRVGAGDSDFPRPDTPPLETANQGAAAPLLDVPPRKGGYASPSGAAGALQRKPPPSESRQQDGSGETPRRGNRNSPFLVVSRGMGVGKGENRNFPFPTGSFAPFWPLRKGPAGGLTRKQVSKRVPMEGAPARHKAGRCRQKVNCLREAKEAAPTVERTAHKTRPVSGPYLRRNTWTRKEARTRRPSRAASRSAPSLGVFQ</sequence>
<name>A0A6N3GV34_FLAPL</name>
<organism evidence="2">
    <name type="scientific">Flavonifractor plautii</name>
    <name type="common">Fusobacterium plautii</name>
    <dbReference type="NCBI Taxonomy" id="292800"/>
    <lineage>
        <taxon>Bacteria</taxon>
        <taxon>Bacillati</taxon>
        <taxon>Bacillota</taxon>
        <taxon>Clostridia</taxon>
        <taxon>Eubacteriales</taxon>
        <taxon>Oscillospiraceae</taxon>
        <taxon>Flavonifractor</taxon>
    </lineage>
</organism>
<feature type="region of interest" description="Disordered" evidence="1">
    <location>
        <begin position="152"/>
        <end position="240"/>
    </location>
</feature>
<evidence type="ECO:0000256" key="1">
    <source>
        <dbReference type="SAM" id="MobiDB-lite"/>
    </source>
</evidence>
<proteinExistence type="predicted"/>
<feature type="compositionally biased region" description="Basic and acidic residues" evidence="1">
    <location>
        <begin position="41"/>
        <end position="52"/>
    </location>
</feature>